<evidence type="ECO:0000256" key="2">
    <source>
        <dbReference type="SAM" id="MobiDB-lite"/>
    </source>
</evidence>
<feature type="region of interest" description="Disordered" evidence="2">
    <location>
        <begin position="286"/>
        <end position="313"/>
    </location>
</feature>
<dbReference type="KEGG" id="bsei:KMZ68_18270"/>
<reference evidence="3" key="1">
    <citation type="submission" date="2021-06" db="EMBL/GenBank/DDBJ databases">
        <title>Bradyrhizobium sp. S2-11-2 Genome sequencing.</title>
        <authorList>
            <person name="Jin L."/>
        </authorList>
    </citation>
    <scope>NUCLEOTIDE SEQUENCE</scope>
    <source>
        <strain evidence="3">S2-11-2</strain>
    </source>
</reference>
<feature type="region of interest" description="Disordered" evidence="2">
    <location>
        <begin position="1192"/>
        <end position="1213"/>
    </location>
</feature>
<name>A0A975RQJ4_9BRAD</name>
<evidence type="ECO:0000313" key="3">
    <source>
        <dbReference type="EMBL" id="QWG16917.1"/>
    </source>
</evidence>
<accession>A0A975RQJ4</accession>
<feature type="region of interest" description="Disordered" evidence="2">
    <location>
        <begin position="345"/>
        <end position="373"/>
    </location>
</feature>
<feature type="repeat" description="TPR" evidence="1">
    <location>
        <begin position="887"/>
        <end position="920"/>
    </location>
</feature>
<gene>
    <name evidence="3" type="ORF">KMZ68_18270</name>
</gene>
<dbReference type="RefSeq" id="WP_215612584.1">
    <property type="nucleotide sequence ID" value="NZ_CP076135.1"/>
</dbReference>
<protein>
    <submittedName>
        <fullName evidence="3">Tetratricopeptide repeat protein</fullName>
    </submittedName>
</protein>
<dbReference type="InterPro" id="IPR019734">
    <property type="entry name" value="TPR_rpt"/>
</dbReference>
<dbReference type="InterPro" id="IPR011990">
    <property type="entry name" value="TPR-like_helical_dom_sf"/>
</dbReference>
<dbReference type="PROSITE" id="PS50005">
    <property type="entry name" value="TPR"/>
    <property type="match status" value="1"/>
</dbReference>
<dbReference type="SUPFAM" id="SSF48452">
    <property type="entry name" value="TPR-like"/>
    <property type="match status" value="1"/>
</dbReference>
<dbReference type="Proteomes" id="UP000680805">
    <property type="component" value="Chromosome"/>
</dbReference>
<dbReference type="EMBL" id="CP076135">
    <property type="protein sequence ID" value="QWG16917.1"/>
    <property type="molecule type" value="Genomic_DNA"/>
</dbReference>
<dbReference type="PANTHER" id="PTHR48125">
    <property type="entry name" value="LP07818P1"/>
    <property type="match status" value="1"/>
</dbReference>
<keyword evidence="1" id="KW-0802">TPR repeat</keyword>
<dbReference type="Gene3D" id="1.25.40.10">
    <property type="entry name" value="Tetratricopeptide repeat domain"/>
    <property type="match status" value="2"/>
</dbReference>
<sequence length="1229" mass="132296">MARTAAAGFWSRRRACARTARRCPGRTSWLAAGLVLFGLTSPGLAQTEPVRGAATFSAAGGYARLVLKLAEDVESDVSTAGSILVIRFKRPVDIPVEKLSDAVPDYVGSARRDPDGSAIRLSLARRVTINTMTAGERVFVDLLPDTWTGPPPALPAEVVRELSERARAAERALRQQRAAALAQKRSPIRVRASVQPTFVRFVFEMPDGVGVSSVLNDQKLSLLFNAALNFDLADAKLAAPSNIASIDQKVEGDTSAVQVTLIGDVDVHSFREEKNYIIDVAFQQPQTPPAPVADTSHAPATAAPATAPPAAKPVEPLASRQASEIVPPTSEMIAKQAKIEINPEAAPKSVPAPESPQPAPPSNEMPKEAPAPAAEAPAIMAPVASGPAPEIKAPPAIQAQPVVQAPPAVAAGEAAATVSARRDSDGLRLTFAFATVTPAAAFRRADTVWLVFDTTKPIDIAPIRSKGGALLGDVSRIPLDKGQAIRIRLSRPQMPSLSGDDQGGSGWTLTFADTIQAPPQPLVVVRNITDPALANVTVPLSRPGLLHRLTDPDAGDTLLVVTAPLPVRGFIKRHDFVEMSLLESIHGVAIHPNSEDVRAEVAPDKVIIGRPGGLTLSSADSAAERATTAVRPIFDVAEWRKNQAEDFITRRDALIAAAGALEPHRRTQARLDLARFYMSRGMYPEARGAADLALADVKSGSEDPIALMVRAVASIAMGRPEQGLKELANPVIGSNYDSQLWKALGLARQGKWSEAREKFKNVEFAITSLPIELQRIVISEAMRASLEVRDFSGAAKRGSDLQVVGIPPEMKPAMAVLHGRLAEALGHDKDAEGEYKAAIESSDRAAAAEARLLNVFLRQRREEISQADALRELETLSVTWRGDAVEIRTLQMLARIYTDTGRYGESLAAAKTATKMEPNSEISRAAQDAAATLFAQIYLSPKGDDLPPVDALAMFYEFSELTPIGRRGDEMIRRLADRLVGVDLLDQAAELLQYQIDKRLEGAARAQVAARLAMVYLTNRKPDRAISALHTTRIADLSGELRQQRLLLEARAQSDVGRHDLALDIISNISGREAIRLRSDIYWASRRWREASEQIELYYADRWRDFKPLNAVEKGDVIRAVVGYALADDAIGLARFREKYAPLMSGEADRAAFETASTPAAASSAEFVAIAKMAASVDTLDGFLREMKGRFPDATARAPSPPGTAKGEPVHTGSLPRIIGLTRADAKRW</sequence>
<organism evidence="3 4">
    <name type="scientific">Bradyrhizobium sediminis</name>
    <dbReference type="NCBI Taxonomy" id="2840469"/>
    <lineage>
        <taxon>Bacteria</taxon>
        <taxon>Pseudomonadati</taxon>
        <taxon>Pseudomonadota</taxon>
        <taxon>Alphaproteobacteria</taxon>
        <taxon>Hyphomicrobiales</taxon>
        <taxon>Nitrobacteraceae</taxon>
        <taxon>Bradyrhizobium</taxon>
    </lineage>
</organism>
<evidence type="ECO:0000256" key="1">
    <source>
        <dbReference type="PROSITE-ProRule" id="PRU00339"/>
    </source>
</evidence>
<dbReference type="PANTHER" id="PTHR48125:SF10">
    <property type="entry name" value="OS12G0136300 PROTEIN"/>
    <property type="match status" value="1"/>
</dbReference>
<feature type="compositionally biased region" description="Low complexity" evidence="2">
    <location>
        <begin position="364"/>
        <end position="373"/>
    </location>
</feature>
<dbReference type="AlphaFoldDB" id="A0A975RQJ4"/>
<feature type="compositionally biased region" description="Pro residues" evidence="2">
    <location>
        <begin position="353"/>
        <end position="363"/>
    </location>
</feature>
<proteinExistence type="predicted"/>
<evidence type="ECO:0000313" key="4">
    <source>
        <dbReference type="Proteomes" id="UP000680805"/>
    </source>
</evidence>